<dbReference type="Gene3D" id="3.40.50.300">
    <property type="entry name" value="P-loop containing nucleotide triphosphate hydrolases"/>
    <property type="match status" value="1"/>
</dbReference>
<evidence type="ECO:0000313" key="5">
    <source>
        <dbReference type="Proteomes" id="UP000315700"/>
    </source>
</evidence>
<dbReference type="OrthoDB" id="8446141at2"/>
<dbReference type="EMBL" id="CP036271">
    <property type="protein sequence ID" value="QDT55119.1"/>
    <property type="molecule type" value="Genomic_DNA"/>
</dbReference>
<evidence type="ECO:0000256" key="2">
    <source>
        <dbReference type="ARBA" id="ARBA00022679"/>
    </source>
</evidence>
<keyword evidence="5" id="KW-1185">Reference proteome</keyword>
<dbReference type="Pfam" id="PF00685">
    <property type="entry name" value="Sulfotransfer_1"/>
    <property type="match status" value="1"/>
</dbReference>
<dbReference type="GO" id="GO:0008146">
    <property type="term" value="F:sulfotransferase activity"/>
    <property type="evidence" value="ECO:0007669"/>
    <property type="project" value="InterPro"/>
</dbReference>
<sequence>MWTELQNRWSMSRDIVKLSCLRYRDYDGYFASMHQSGNHWMRHLLGTVIAIHHDLPAPQHLADMRLIGEPRCPTQIPGIPRLVFSHKICSTLVHSAASRAFVAFPRYVIMVRDLRTMLVSHFERFKDRYRMSFSEYLRGDVTGRRFDCDIWDSVRFLNAWGRVCSRMPGQTMVLRFEDLRADVVSQAMKVWNFLELPPVERSVFEQAAAASTKDQMKTKEERVRKHGTVVRPDGGDALARYSPKDRAFFMETCERYLRHSFGYDYNWFESSAAIRRAA</sequence>
<comment type="similarity">
    <text evidence="1">Belongs to the sulfotransferase 1 family.</text>
</comment>
<organism evidence="4 5">
    <name type="scientific">Caulifigura coniformis</name>
    <dbReference type="NCBI Taxonomy" id="2527983"/>
    <lineage>
        <taxon>Bacteria</taxon>
        <taxon>Pseudomonadati</taxon>
        <taxon>Planctomycetota</taxon>
        <taxon>Planctomycetia</taxon>
        <taxon>Planctomycetales</taxon>
        <taxon>Planctomycetaceae</taxon>
        <taxon>Caulifigura</taxon>
    </lineage>
</organism>
<proteinExistence type="inferred from homology"/>
<evidence type="ECO:0000259" key="3">
    <source>
        <dbReference type="Pfam" id="PF00685"/>
    </source>
</evidence>
<gene>
    <name evidence="4" type="ORF">Pan44_31610</name>
</gene>
<dbReference type="AlphaFoldDB" id="A0A517SG68"/>
<evidence type="ECO:0000313" key="4">
    <source>
        <dbReference type="EMBL" id="QDT55119.1"/>
    </source>
</evidence>
<protein>
    <submittedName>
        <fullName evidence="4">Sulfotransferase domain protein</fullName>
    </submittedName>
</protein>
<dbReference type="InParanoid" id="A0A517SG68"/>
<accession>A0A517SG68</accession>
<dbReference type="KEGG" id="ccos:Pan44_31610"/>
<keyword evidence="2 4" id="KW-0808">Transferase</keyword>
<evidence type="ECO:0000256" key="1">
    <source>
        <dbReference type="ARBA" id="ARBA00005771"/>
    </source>
</evidence>
<dbReference type="InterPro" id="IPR000863">
    <property type="entry name" value="Sulfotransferase_dom"/>
</dbReference>
<dbReference type="SUPFAM" id="SSF52540">
    <property type="entry name" value="P-loop containing nucleoside triphosphate hydrolases"/>
    <property type="match status" value="1"/>
</dbReference>
<name>A0A517SG68_9PLAN</name>
<dbReference type="Proteomes" id="UP000315700">
    <property type="component" value="Chromosome"/>
</dbReference>
<feature type="domain" description="Sulfotransferase" evidence="3">
    <location>
        <begin position="104"/>
        <end position="220"/>
    </location>
</feature>
<dbReference type="InterPro" id="IPR027417">
    <property type="entry name" value="P-loop_NTPase"/>
</dbReference>
<dbReference type="PANTHER" id="PTHR11783">
    <property type="entry name" value="SULFOTRANSFERASE SULT"/>
    <property type="match status" value="1"/>
</dbReference>
<dbReference type="RefSeq" id="WP_145030906.1">
    <property type="nucleotide sequence ID" value="NZ_CP036271.1"/>
</dbReference>
<reference evidence="4 5" key="1">
    <citation type="submission" date="2019-02" db="EMBL/GenBank/DDBJ databases">
        <title>Deep-cultivation of Planctomycetes and their phenomic and genomic characterization uncovers novel biology.</title>
        <authorList>
            <person name="Wiegand S."/>
            <person name="Jogler M."/>
            <person name="Boedeker C."/>
            <person name="Pinto D."/>
            <person name="Vollmers J."/>
            <person name="Rivas-Marin E."/>
            <person name="Kohn T."/>
            <person name="Peeters S.H."/>
            <person name="Heuer A."/>
            <person name="Rast P."/>
            <person name="Oberbeckmann S."/>
            <person name="Bunk B."/>
            <person name="Jeske O."/>
            <person name="Meyerdierks A."/>
            <person name="Storesund J.E."/>
            <person name="Kallscheuer N."/>
            <person name="Luecker S."/>
            <person name="Lage O.M."/>
            <person name="Pohl T."/>
            <person name="Merkel B.J."/>
            <person name="Hornburger P."/>
            <person name="Mueller R.-W."/>
            <person name="Bruemmer F."/>
            <person name="Labrenz M."/>
            <person name="Spormann A.M."/>
            <person name="Op den Camp H."/>
            <person name="Overmann J."/>
            <person name="Amann R."/>
            <person name="Jetten M.S.M."/>
            <person name="Mascher T."/>
            <person name="Medema M.H."/>
            <person name="Devos D.P."/>
            <person name="Kaster A.-K."/>
            <person name="Ovreas L."/>
            <person name="Rohde M."/>
            <person name="Galperin M.Y."/>
            <person name="Jogler C."/>
        </authorList>
    </citation>
    <scope>NUCLEOTIDE SEQUENCE [LARGE SCALE GENOMIC DNA]</scope>
    <source>
        <strain evidence="4 5">Pan44</strain>
    </source>
</reference>